<dbReference type="Proteomes" id="UP000027222">
    <property type="component" value="Unassembled WGS sequence"/>
</dbReference>
<dbReference type="HOGENOM" id="CLU_688980_0_0_1"/>
<dbReference type="EMBL" id="KL142378">
    <property type="protein sequence ID" value="KDR76601.1"/>
    <property type="molecule type" value="Genomic_DNA"/>
</dbReference>
<organism evidence="1 2">
    <name type="scientific">Galerina marginata (strain CBS 339.88)</name>
    <dbReference type="NCBI Taxonomy" id="685588"/>
    <lineage>
        <taxon>Eukaryota</taxon>
        <taxon>Fungi</taxon>
        <taxon>Dikarya</taxon>
        <taxon>Basidiomycota</taxon>
        <taxon>Agaricomycotina</taxon>
        <taxon>Agaricomycetes</taxon>
        <taxon>Agaricomycetidae</taxon>
        <taxon>Agaricales</taxon>
        <taxon>Agaricineae</taxon>
        <taxon>Strophariaceae</taxon>
        <taxon>Galerina</taxon>
    </lineage>
</organism>
<dbReference type="OrthoDB" id="2788229at2759"/>
<reference evidence="2" key="1">
    <citation type="journal article" date="2014" name="Proc. Natl. Acad. Sci. U.S.A.">
        <title>Extensive sampling of basidiomycete genomes demonstrates inadequacy of the white-rot/brown-rot paradigm for wood decay fungi.</title>
        <authorList>
            <person name="Riley R."/>
            <person name="Salamov A.A."/>
            <person name="Brown D.W."/>
            <person name="Nagy L.G."/>
            <person name="Floudas D."/>
            <person name="Held B.W."/>
            <person name="Levasseur A."/>
            <person name="Lombard V."/>
            <person name="Morin E."/>
            <person name="Otillar R."/>
            <person name="Lindquist E.A."/>
            <person name="Sun H."/>
            <person name="LaButti K.M."/>
            <person name="Schmutz J."/>
            <person name="Jabbour D."/>
            <person name="Luo H."/>
            <person name="Baker S.E."/>
            <person name="Pisabarro A.G."/>
            <person name="Walton J.D."/>
            <person name="Blanchette R.A."/>
            <person name="Henrissat B."/>
            <person name="Martin F."/>
            <person name="Cullen D."/>
            <person name="Hibbett D.S."/>
            <person name="Grigoriev I.V."/>
        </authorList>
    </citation>
    <scope>NUCLEOTIDE SEQUENCE [LARGE SCALE GENOMIC DNA]</scope>
    <source>
        <strain evidence="2">CBS 339.88</strain>
    </source>
</reference>
<evidence type="ECO:0000313" key="2">
    <source>
        <dbReference type="Proteomes" id="UP000027222"/>
    </source>
</evidence>
<proteinExistence type="predicted"/>
<protein>
    <recommendedName>
        <fullName evidence="3">F-box domain-containing protein</fullName>
    </recommendedName>
</protein>
<accession>A0A067T0D7</accession>
<gene>
    <name evidence="1" type="ORF">GALMADRAFT_267630</name>
</gene>
<dbReference type="AlphaFoldDB" id="A0A067T0D7"/>
<sequence length="411" mass="46945">MALFLHLPQETVDEFVDYVHDSDRQHLLTCTLIHRSFLPRCQFYLFSTIYLGGVGDTKRSRRINELYDILQRKPYLAQFIRELRLSVSGMNPYWLTYDRSFIQVMELLVEQGCVLHKFAIVKANPSWSAKIIDPAVFTKQIAPLVSSVRSLEFGELRGIPANLVTSCAELQSLILDGADFVHSQFEYTEHLLKNSLSTAANPLVRHLEISGSVDTLSNIVLLGDNPPNSCAQALDISRLRSFRVSISSWDAMGMASGVMNVTNRHLQTLSVLLDNPVFLAGFNLSESKALRVLELEIILDTHDTLNLLALLMMLIPHDNALEKIAVHVRNRYPTHWNRILMEDLNWHWMDQALSVLSKNRRLEFSFTLDFEDLRNAWKKVDVDAAVGEWERRAREKLPKTVSLPEISLSFV</sequence>
<evidence type="ECO:0008006" key="3">
    <source>
        <dbReference type="Google" id="ProtNLM"/>
    </source>
</evidence>
<name>A0A067T0D7_GALM3</name>
<keyword evidence="2" id="KW-1185">Reference proteome</keyword>
<evidence type="ECO:0000313" key="1">
    <source>
        <dbReference type="EMBL" id="KDR76601.1"/>
    </source>
</evidence>